<protein>
    <submittedName>
        <fullName evidence="2">Uncharacterized protein</fullName>
    </submittedName>
</protein>
<proteinExistence type="predicted"/>
<keyword evidence="3" id="KW-1185">Reference proteome</keyword>
<dbReference type="AlphaFoldDB" id="A0A2V5I3B5"/>
<evidence type="ECO:0000313" key="2">
    <source>
        <dbReference type="EMBL" id="PYI31285.1"/>
    </source>
</evidence>
<feature type="region of interest" description="Disordered" evidence="1">
    <location>
        <begin position="1"/>
        <end position="98"/>
    </location>
</feature>
<evidence type="ECO:0000256" key="1">
    <source>
        <dbReference type="SAM" id="MobiDB-lite"/>
    </source>
</evidence>
<name>A0A2V5I3B5_9EURO</name>
<evidence type="ECO:0000313" key="3">
    <source>
        <dbReference type="Proteomes" id="UP000248817"/>
    </source>
</evidence>
<organism evidence="2 3">
    <name type="scientific">Aspergillus indologenus CBS 114.80</name>
    <dbReference type="NCBI Taxonomy" id="1450541"/>
    <lineage>
        <taxon>Eukaryota</taxon>
        <taxon>Fungi</taxon>
        <taxon>Dikarya</taxon>
        <taxon>Ascomycota</taxon>
        <taxon>Pezizomycotina</taxon>
        <taxon>Eurotiomycetes</taxon>
        <taxon>Eurotiomycetidae</taxon>
        <taxon>Eurotiales</taxon>
        <taxon>Aspergillaceae</taxon>
        <taxon>Aspergillus</taxon>
        <taxon>Aspergillus subgen. Circumdati</taxon>
    </lineage>
</organism>
<reference evidence="2 3" key="1">
    <citation type="submission" date="2018-02" db="EMBL/GenBank/DDBJ databases">
        <title>The genomes of Aspergillus section Nigri reveals drivers in fungal speciation.</title>
        <authorList>
            <consortium name="DOE Joint Genome Institute"/>
            <person name="Vesth T.C."/>
            <person name="Nybo J."/>
            <person name="Theobald S."/>
            <person name="Brandl J."/>
            <person name="Frisvad J.C."/>
            <person name="Nielsen K.F."/>
            <person name="Lyhne E.K."/>
            <person name="Kogle M.E."/>
            <person name="Kuo A."/>
            <person name="Riley R."/>
            <person name="Clum A."/>
            <person name="Nolan M."/>
            <person name="Lipzen A."/>
            <person name="Salamov A."/>
            <person name="Henrissat B."/>
            <person name="Wiebenga A."/>
            <person name="De vries R.P."/>
            <person name="Grigoriev I.V."/>
            <person name="Mortensen U.H."/>
            <person name="Andersen M.R."/>
            <person name="Baker S.E."/>
        </authorList>
    </citation>
    <scope>NUCLEOTIDE SEQUENCE [LARGE SCALE GENOMIC DNA]</scope>
    <source>
        <strain evidence="2 3">CBS 114.80</strain>
    </source>
</reference>
<dbReference type="EMBL" id="KZ825505">
    <property type="protein sequence ID" value="PYI31285.1"/>
    <property type="molecule type" value="Genomic_DNA"/>
</dbReference>
<accession>A0A2V5I3B5</accession>
<dbReference type="Proteomes" id="UP000248817">
    <property type="component" value="Unassembled WGS sequence"/>
</dbReference>
<gene>
    <name evidence="2" type="ORF">BP00DRAFT_415736</name>
</gene>
<sequence>MLPEAQPQPQEPPSTPKPRFHTTRPALLIPQKRPLRPAKKNPPITPNTTAHPPSLRLAASANPAPNPHLHLNLNPRDQPSDIPPRDRDTECNFAAAPQPFLDPGCWARMRGVDAARAEGGGPRGGHAGLGVGVEEREELHRRRRVRAAEFGGLAVRGRLR</sequence>